<dbReference type="Proteomes" id="UP000285023">
    <property type="component" value="Unassembled WGS sequence"/>
</dbReference>
<name>A0A418PYA9_9SPHN</name>
<dbReference type="EMBL" id="QXTF01000004">
    <property type="protein sequence ID" value="RIX26979.1"/>
    <property type="molecule type" value="Genomic_DNA"/>
</dbReference>
<accession>A0A418PYA9</accession>
<dbReference type="AlphaFoldDB" id="A0A418PYA9"/>
<gene>
    <name evidence="1" type="ORF">D3M59_10495</name>
</gene>
<reference evidence="1 2" key="1">
    <citation type="submission" date="2018-09" db="EMBL/GenBank/DDBJ databases">
        <title>Sphingomonas sp. DAC4.</title>
        <authorList>
            <person name="Seo T."/>
        </authorList>
    </citation>
    <scope>NUCLEOTIDE SEQUENCE [LARGE SCALE GENOMIC DNA]</scope>
    <source>
        <strain evidence="1 2">DAC4</strain>
    </source>
</reference>
<evidence type="ECO:0000313" key="1">
    <source>
        <dbReference type="EMBL" id="RIX26979.1"/>
    </source>
</evidence>
<evidence type="ECO:0000313" key="2">
    <source>
        <dbReference type="Proteomes" id="UP000285023"/>
    </source>
</evidence>
<protein>
    <submittedName>
        <fullName evidence="1">Uncharacterized protein</fullName>
    </submittedName>
</protein>
<proteinExistence type="predicted"/>
<organism evidence="1 2">
    <name type="scientific">Sphingomonas edaphi</name>
    <dbReference type="NCBI Taxonomy" id="2315689"/>
    <lineage>
        <taxon>Bacteria</taxon>
        <taxon>Pseudomonadati</taxon>
        <taxon>Pseudomonadota</taxon>
        <taxon>Alphaproteobacteria</taxon>
        <taxon>Sphingomonadales</taxon>
        <taxon>Sphingomonadaceae</taxon>
        <taxon>Sphingomonas</taxon>
    </lineage>
</organism>
<keyword evidence="2" id="KW-1185">Reference proteome</keyword>
<sequence length="95" mass="10170">MLGWSNNLLPGPLAIAPLDIHGARVNIVVHVAATMLLSGSHNSRTGSLANASIDVHGAPINVVVHVSPIWRRRLTRLTVSQQVDERGRIQANRGA</sequence>
<comment type="caution">
    <text evidence="1">The sequence shown here is derived from an EMBL/GenBank/DDBJ whole genome shotgun (WGS) entry which is preliminary data.</text>
</comment>